<keyword evidence="2" id="KW-1185">Reference proteome</keyword>
<dbReference type="OrthoDB" id="6731210at2759"/>
<dbReference type="Proteomes" id="UP001152888">
    <property type="component" value="Unassembled WGS sequence"/>
</dbReference>
<proteinExistence type="predicted"/>
<comment type="caution">
    <text evidence="1">The sequence shown here is derived from an EMBL/GenBank/DDBJ whole genome shotgun (WGS) entry which is preliminary data.</text>
</comment>
<reference evidence="1" key="1">
    <citation type="submission" date="2022-03" db="EMBL/GenBank/DDBJ databases">
        <authorList>
            <person name="Sayadi A."/>
        </authorList>
    </citation>
    <scope>NUCLEOTIDE SEQUENCE</scope>
</reference>
<name>A0A9P0PES6_ACAOB</name>
<sequence length="111" mass="13418">MSKHSQNLQLYLLSKKRTTTLSPPLQTLQYHQAAITPLRILKTVSPVRLCARRWRLRTSITESSRLLLPIRSWPRSCRHRLTRRRRPRNWPHSHRKWRKVSDKYGTLEKRS</sequence>
<organism evidence="1 2">
    <name type="scientific">Acanthoscelides obtectus</name>
    <name type="common">Bean weevil</name>
    <name type="synonym">Bruchus obtectus</name>
    <dbReference type="NCBI Taxonomy" id="200917"/>
    <lineage>
        <taxon>Eukaryota</taxon>
        <taxon>Metazoa</taxon>
        <taxon>Ecdysozoa</taxon>
        <taxon>Arthropoda</taxon>
        <taxon>Hexapoda</taxon>
        <taxon>Insecta</taxon>
        <taxon>Pterygota</taxon>
        <taxon>Neoptera</taxon>
        <taxon>Endopterygota</taxon>
        <taxon>Coleoptera</taxon>
        <taxon>Polyphaga</taxon>
        <taxon>Cucujiformia</taxon>
        <taxon>Chrysomeloidea</taxon>
        <taxon>Chrysomelidae</taxon>
        <taxon>Bruchinae</taxon>
        <taxon>Bruchini</taxon>
        <taxon>Acanthoscelides</taxon>
    </lineage>
</organism>
<evidence type="ECO:0000313" key="1">
    <source>
        <dbReference type="EMBL" id="CAH1982730.1"/>
    </source>
</evidence>
<protein>
    <submittedName>
        <fullName evidence="1">Uncharacterized protein</fullName>
    </submittedName>
</protein>
<accession>A0A9P0PES6</accession>
<dbReference type="EMBL" id="CAKOFQ010006925">
    <property type="protein sequence ID" value="CAH1982730.1"/>
    <property type="molecule type" value="Genomic_DNA"/>
</dbReference>
<gene>
    <name evidence="1" type="ORF">ACAOBT_LOCUS15176</name>
</gene>
<dbReference type="AlphaFoldDB" id="A0A9P0PES6"/>
<evidence type="ECO:0000313" key="2">
    <source>
        <dbReference type="Proteomes" id="UP001152888"/>
    </source>
</evidence>